<dbReference type="GO" id="GO:0005802">
    <property type="term" value="C:trans-Golgi network"/>
    <property type="evidence" value="ECO:0007669"/>
    <property type="project" value="UniProtKB-ARBA"/>
</dbReference>
<dbReference type="GO" id="GO:0140581">
    <property type="term" value="F:P-type monovalent copper transporter activity"/>
    <property type="evidence" value="ECO:0007669"/>
    <property type="project" value="UniProtKB-EC"/>
</dbReference>
<dbReference type="PANTHER" id="PTHR46594:SF4">
    <property type="entry name" value="P-TYPE CATION-TRANSPORTING ATPASE"/>
    <property type="match status" value="1"/>
</dbReference>
<dbReference type="SUPFAM" id="SSF81665">
    <property type="entry name" value="Calcium ATPase, transmembrane domain M"/>
    <property type="match status" value="1"/>
</dbReference>
<feature type="domain" description="HMA" evidence="16">
    <location>
        <begin position="422"/>
        <end position="488"/>
    </location>
</feature>
<feature type="domain" description="HMA" evidence="16">
    <location>
        <begin position="224"/>
        <end position="290"/>
    </location>
</feature>
<dbReference type="Gene3D" id="3.30.70.100">
    <property type="match status" value="6"/>
</dbReference>
<dbReference type="FunFam" id="3.40.50.1000:FF:000144">
    <property type="entry name" value="copper-transporting ATPase 1 isoform X2"/>
    <property type="match status" value="1"/>
</dbReference>
<dbReference type="GO" id="GO:0005524">
    <property type="term" value="F:ATP binding"/>
    <property type="evidence" value="ECO:0007669"/>
    <property type="project" value="UniProtKB-UniRule"/>
</dbReference>
<dbReference type="PROSITE" id="PS00154">
    <property type="entry name" value="ATPASE_E1_E2"/>
    <property type="match status" value="1"/>
</dbReference>
<dbReference type="InterPro" id="IPR017969">
    <property type="entry name" value="Heavy-metal-associated_CS"/>
</dbReference>
<evidence type="ECO:0000256" key="5">
    <source>
        <dbReference type="ARBA" id="ARBA00022723"/>
    </source>
</evidence>
<dbReference type="InterPro" id="IPR036412">
    <property type="entry name" value="HAD-like_sf"/>
</dbReference>
<keyword evidence="18" id="KW-1185">Reference proteome</keyword>
<dbReference type="GO" id="GO:0005507">
    <property type="term" value="F:copper ion binding"/>
    <property type="evidence" value="ECO:0007669"/>
    <property type="project" value="InterPro"/>
</dbReference>
<dbReference type="SFLD" id="SFLDS00003">
    <property type="entry name" value="Haloacid_Dehalogenase"/>
    <property type="match status" value="1"/>
</dbReference>
<dbReference type="InterPro" id="IPR018303">
    <property type="entry name" value="ATPase_P-typ_P_site"/>
</dbReference>
<evidence type="ECO:0000256" key="6">
    <source>
        <dbReference type="ARBA" id="ARBA00022737"/>
    </source>
</evidence>
<feature type="transmembrane region" description="Helical" evidence="15">
    <location>
        <begin position="1417"/>
        <end position="1437"/>
    </location>
</feature>
<proteinExistence type="inferred from homology"/>
<dbReference type="PANTHER" id="PTHR46594">
    <property type="entry name" value="P-TYPE CATION-TRANSPORTING ATPASE"/>
    <property type="match status" value="1"/>
</dbReference>
<dbReference type="Pfam" id="PF00702">
    <property type="entry name" value="Hydrolase"/>
    <property type="match status" value="1"/>
</dbReference>
<dbReference type="NCBIfam" id="TIGR00003">
    <property type="entry name" value="copper ion binding protein"/>
    <property type="match status" value="3"/>
</dbReference>
<dbReference type="InterPro" id="IPR008250">
    <property type="entry name" value="ATPase_P-typ_transduc_dom_A_sf"/>
</dbReference>
<accession>A0A5A9NJV2</accession>
<gene>
    <name evidence="17" type="ORF">E1301_Tti013262</name>
</gene>
<dbReference type="SFLD" id="SFLDF00027">
    <property type="entry name" value="p-type_atpase"/>
    <property type="match status" value="1"/>
</dbReference>
<evidence type="ECO:0000256" key="12">
    <source>
        <dbReference type="ARBA" id="ARBA00023008"/>
    </source>
</evidence>
<organism evidence="17 18">
    <name type="scientific">Triplophysa tibetana</name>
    <dbReference type="NCBI Taxonomy" id="1572043"/>
    <lineage>
        <taxon>Eukaryota</taxon>
        <taxon>Metazoa</taxon>
        <taxon>Chordata</taxon>
        <taxon>Craniata</taxon>
        <taxon>Vertebrata</taxon>
        <taxon>Euteleostomi</taxon>
        <taxon>Actinopterygii</taxon>
        <taxon>Neopterygii</taxon>
        <taxon>Teleostei</taxon>
        <taxon>Ostariophysi</taxon>
        <taxon>Cypriniformes</taxon>
        <taxon>Nemacheilidae</taxon>
        <taxon>Triplophysa</taxon>
    </lineage>
</organism>
<keyword evidence="9 15" id="KW-0067">ATP-binding</keyword>
<keyword evidence="6" id="KW-0677">Repeat</keyword>
<feature type="transmembrane region" description="Helical" evidence="15">
    <location>
        <begin position="737"/>
        <end position="759"/>
    </location>
</feature>
<dbReference type="PROSITE" id="PS50846">
    <property type="entry name" value="HMA_2"/>
    <property type="match status" value="6"/>
</dbReference>
<dbReference type="FunFam" id="3.30.70.100:FF:000001">
    <property type="entry name" value="ATPase copper transporting beta"/>
    <property type="match status" value="5"/>
</dbReference>
<feature type="transmembrane region" description="Helical" evidence="15">
    <location>
        <begin position="972"/>
        <end position="999"/>
    </location>
</feature>
<feature type="domain" description="HMA" evidence="16">
    <location>
        <begin position="61"/>
        <end position="127"/>
    </location>
</feature>
<keyword evidence="8" id="KW-0187">Copper transport</keyword>
<evidence type="ECO:0000256" key="1">
    <source>
        <dbReference type="ARBA" id="ARBA00004166"/>
    </source>
</evidence>
<dbReference type="FunFam" id="3.30.70.100:FF:000084">
    <property type="entry name" value="ATPase copper-transporting alpha"/>
    <property type="match status" value="1"/>
</dbReference>
<sequence length="1526" mass="164882">MQFLHDGQLAQSTGTHLCKLYESTARELTLAQTNDGVIYSCYNMCICLLLSFRAVMALKLCRVSLGVEGMTCGSCVQSIEGRIAGLPGVIHIQVSLELNNATVMYDQNRHTPESLAEAIDDMGFESSLTDTAPMAVPTETKVFTKAGCTIDSIQQALSTLAQMKGVVGTEMSADNHGLAVTFVPSLVTAEQLREVMSCLVPDGIRSPPAGLLEGSPSRSNCRVEQVKMRIEGMVCLSCTTTIEGKIGKLKGVKKIKVSLDSQEATVIYLPHIIKLEEIVNQIEVTGFKAIVRSKPRQLKLSASEVERLLNAPKETVSSPEEKLSELITDSTITTLLQVTGMHCNSCVVNIQDNISKLAGVSSVVVSLETGQASIQHNPKQVSTAELQKAIEALPPGKFKVQFVTPQNILPSAEPSFLQPLVSAAEVHIEGMTCGSCVQSIEGVMSQKKGVRSARVSLANHQGTFEYDPLVTTPEELRAAIEDMGFDAFLPETNSLVPSVVKSPAQSVLSVCSTSISPVWSAAKENEVDSDAEASTNTISKCFIQVGGMTCASCVANIERNLKNEQGIHSVLVALMASKAEVRYSPSITDPPSIAEYIRELGFTATVMEDYDGSDGVVELVVRGMTCASCVHKIESNLMKQKGVVYASVALATNKAHIKYDPEVTGPRDVIRWIEVNLKTYNTLKFIKSDRGVINAKVMRISILVTVRIGQEEMTCLSFLITEDREKYHSSMFLERQLLPGLSIMNLISFLFCVPVQFIGGRYFYVQAYKALKHRTANMDVLIVLATTIAFTYSVVILLVAMVEKAKVNPITFFDTPPMLFVFISLGRWLEQIAKSKTSEALSKLMSLQATEATVVTLNADMSVLSEEQVDVELVQRGDVVKVVPGGKFPVDGRVIEGHSMADESLITGEAMPVTKKAGCTVIAGSINQNGSLLIKATHVGMDTTLSQIVKLVEEAQTSKAPIQQYADKISGYFVPFIVVISFITLIAWILIGFVDFPLVEKYFPGYDKSISETEAVIRFAFQASITVLCIACPCSLGLATPTAVMVGTGVGAQNGILIKGGEPLEMAHKIQTVVFDKTGTITYGAPKVVQVKMLAEGNRIPRSKLLAIMGTAENNSEHPLGAAITKYCKQELGTDSLGTCTDFQAVPGCGIRCLISNTENLLRREDSDSETNLQDALLIQISDSRNQSDEHPLIVDPQPLTVVQSASYTVLIGNREWMKRNALQVQADVDEAMMEHEKRGRTAVLVAVDGELCAMVAIADMVKPEAELVVRTLTAMGIEVVLMTGDNSKTARAIAAQVGIRKVFAEVLPSHKVAKVEQLQLAGKRVAMVGDGVNDSPALAMADVGIAIGTGTDVAIEAADVVLIRNDLLDVVGSIDLSKKTVKRIRINFIFALIYNLVGIPIAAGVFMPVGLVLQPWMGSAAMAASSVSVVVSSLMLKCYTKPNAEELERQMGQAKRQGSLSDVSVHIGMGELRRPSPELSLLDRLVNYSRASINSLRSDKHSLNSMVFSEPAKHSLLVGDDDEMV</sequence>
<dbReference type="PRINTS" id="PR00119">
    <property type="entry name" value="CATATPASE"/>
</dbReference>
<dbReference type="SFLD" id="SFLDG00002">
    <property type="entry name" value="C1.7:_P-type_atpase_like"/>
    <property type="match status" value="1"/>
</dbReference>
<feature type="domain" description="HMA" evidence="16">
    <location>
        <begin position="615"/>
        <end position="681"/>
    </location>
</feature>
<feature type="transmembrane region" description="Helical" evidence="15">
    <location>
        <begin position="1019"/>
        <end position="1039"/>
    </location>
</feature>
<evidence type="ECO:0000256" key="13">
    <source>
        <dbReference type="ARBA" id="ARBA00023065"/>
    </source>
</evidence>
<keyword evidence="4 15" id="KW-0812">Transmembrane</keyword>
<keyword evidence="7 15" id="KW-0547">Nucleotide-binding</keyword>
<dbReference type="Gene3D" id="3.40.1110.10">
    <property type="entry name" value="Calcium-transporting ATPase, cytoplasmic domain N"/>
    <property type="match status" value="1"/>
</dbReference>
<evidence type="ECO:0000259" key="16">
    <source>
        <dbReference type="PROSITE" id="PS50846"/>
    </source>
</evidence>
<dbReference type="Pfam" id="PF00403">
    <property type="entry name" value="HMA"/>
    <property type="match status" value="6"/>
</dbReference>
<dbReference type="FunFam" id="2.70.150.10:FF:000002">
    <property type="entry name" value="Copper-transporting ATPase 1, putative"/>
    <property type="match status" value="1"/>
</dbReference>
<dbReference type="FunFam" id="3.40.50.1000:FF:000092">
    <property type="entry name" value="copper-transporting ATPase 1 isoform X2"/>
    <property type="match status" value="1"/>
</dbReference>
<reference evidence="17 18" key="1">
    <citation type="journal article" date="2019" name="Mol. Ecol. Resour.">
        <title>Chromosome-level genome assembly of Triplophysa tibetana, a fish adapted to the harsh high-altitude environment of the Tibetan Plateau.</title>
        <authorList>
            <person name="Yang X."/>
            <person name="Liu H."/>
            <person name="Ma Z."/>
            <person name="Zou Y."/>
            <person name="Zou M."/>
            <person name="Mao Y."/>
            <person name="Li X."/>
            <person name="Wang H."/>
            <person name="Chen T."/>
            <person name="Wang W."/>
            <person name="Yang R."/>
        </authorList>
    </citation>
    <scope>NUCLEOTIDE SEQUENCE [LARGE SCALE GENOMIC DNA]</scope>
    <source>
        <strain evidence="17">TTIB1903HZAU</strain>
        <tissue evidence="17">Muscle</tissue>
    </source>
</reference>
<dbReference type="InterPro" id="IPR023298">
    <property type="entry name" value="ATPase_P-typ_TM_dom_sf"/>
</dbReference>
<dbReference type="EMBL" id="SOYY01000017">
    <property type="protein sequence ID" value="KAA0709249.1"/>
    <property type="molecule type" value="Genomic_DNA"/>
</dbReference>
<keyword evidence="11 15" id="KW-1133">Transmembrane helix</keyword>
<dbReference type="GO" id="GO:0016020">
    <property type="term" value="C:membrane"/>
    <property type="evidence" value="ECO:0007669"/>
    <property type="project" value="UniProtKB-SubCell"/>
</dbReference>
<keyword evidence="12" id="KW-0186">Copper</keyword>
<keyword evidence="3" id="KW-0813">Transport</keyword>
<evidence type="ECO:0000256" key="10">
    <source>
        <dbReference type="ARBA" id="ARBA00022967"/>
    </source>
</evidence>
<comment type="caution">
    <text evidence="17">The sequence shown here is derived from an EMBL/GenBank/DDBJ whole genome shotgun (WGS) entry which is preliminary data.</text>
</comment>
<dbReference type="PROSITE" id="PS01047">
    <property type="entry name" value="HMA_1"/>
    <property type="match status" value="5"/>
</dbReference>
<keyword evidence="14 15" id="KW-0472">Membrane</keyword>
<evidence type="ECO:0000313" key="18">
    <source>
        <dbReference type="Proteomes" id="UP000324632"/>
    </source>
</evidence>
<dbReference type="SUPFAM" id="SSF81653">
    <property type="entry name" value="Calcium ATPase, transduction domain A"/>
    <property type="match status" value="1"/>
</dbReference>
<dbReference type="InterPro" id="IPR023214">
    <property type="entry name" value="HAD_sf"/>
</dbReference>
<keyword evidence="10" id="KW-1278">Translocase</keyword>
<comment type="subcellular location">
    <subcellularLocation>
        <location evidence="1">Golgi apparatus</location>
        <location evidence="1">trans-Golgi network membrane</location>
        <topology evidence="1">Multi-pass membrane protein</topology>
    </subcellularLocation>
    <subcellularLocation>
        <location evidence="15">Membrane</location>
    </subcellularLocation>
</comment>
<feature type="transmembrane region" description="Helical" evidence="15">
    <location>
        <begin position="1389"/>
        <end position="1411"/>
    </location>
</feature>
<dbReference type="NCBIfam" id="TIGR01494">
    <property type="entry name" value="ATPase_P-type"/>
    <property type="match status" value="2"/>
</dbReference>
<dbReference type="InterPro" id="IPR044492">
    <property type="entry name" value="P_typ_ATPase_HD_dom"/>
</dbReference>
<dbReference type="CDD" id="cd00371">
    <property type="entry name" value="HMA"/>
    <property type="match status" value="6"/>
</dbReference>
<dbReference type="InterPro" id="IPR001757">
    <property type="entry name" value="P_typ_ATPase"/>
</dbReference>
<evidence type="ECO:0000256" key="15">
    <source>
        <dbReference type="RuleBase" id="RU362081"/>
    </source>
</evidence>
<feature type="transmembrane region" description="Helical" evidence="15">
    <location>
        <begin position="780"/>
        <end position="801"/>
    </location>
</feature>
<feature type="transmembrane region" description="Helical" evidence="15">
    <location>
        <begin position="807"/>
        <end position="829"/>
    </location>
</feature>
<evidence type="ECO:0000256" key="7">
    <source>
        <dbReference type="ARBA" id="ARBA00022741"/>
    </source>
</evidence>
<keyword evidence="5 15" id="KW-0479">Metal-binding</keyword>
<dbReference type="InterPro" id="IPR036163">
    <property type="entry name" value="HMA_dom_sf"/>
</dbReference>
<dbReference type="Gene3D" id="3.40.50.1000">
    <property type="entry name" value="HAD superfamily/HAD-like"/>
    <property type="match status" value="1"/>
</dbReference>
<name>A0A5A9NJV2_9TELE</name>
<feature type="domain" description="HMA" evidence="16">
    <location>
        <begin position="332"/>
        <end position="398"/>
    </location>
</feature>
<dbReference type="InterPro" id="IPR059000">
    <property type="entry name" value="ATPase_P-type_domA"/>
</dbReference>
<keyword evidence="13" id="KW-0406">Ion transport</keyword>
<dbReference type="EC" id="7.2.2.8" evidence="2"/>
<dbReference type="Pfam" id="PF00122">
    <property type="entry name" value="E1-E2_ATPase"/>
    <property type="match status" value="1"/>
</dbReference>
<dbReference type="InterPro" id="IPR023299">
    <property type="entry name" value="ATPase_P-typ_cyto_dom_N"/>
</dbReference>
<dbReference type="SUPFAM" id="SSF56784">
    <property type="entry name" value="HAD-like"/>
    <property type="match status" value="1"/>
</dbReference>
<evidence type="ECO:0000256" key="11">
    <source>
        <dbReference type="ARBA" id="ARBA00022989"/>
    </source>
</evidence>
<dbReference type="PRINTS" id="PR00942">
    <property type="entry name" value="CUATPASEI"/>
</dbReference>
<dbReference type="CDD" id="cd02094">
    <property type="entry name" value="P-type_ATPase_Cu-like"/>
    <property type="match status" value="1"/>
</dbReference>
<evidence type="ECO:0000256" key="3">
    <source>
        <dbReference type="ARBA" id="ARBA00022448"/>
    </source>
</evidence>
<dbReference type="InterPro" id="IPR027256">
    <property type="entry name" value="P-typ_ATPase_IB"/>
</dbReference>
<evidence type="ECO:0000256" key="14">
    <source>
        <dbReference type="ARBA" id="ARBA00023136"/>
    </source>
</evidence>
<evidence type="ECO:0000313" key="17">
    <source>
        <dbReference type="EMBL" id="KAA0709249.1"/>
    </source>
</evidence>
<dbReference type="Proteomes" id="UP000324632">
    <property type="component" value="Chromosome 17"/>
</dbReference>
<dbReference type="FunFam" id="3.40.1110.10:FF:000023">
    <property type="entry name" value="Copper-transporting ATPase 1, putative"/>
    <property type="match status" value="1"/>
</dbReference>
<evidence type="ECO:0000256" key="4">
    <source>
        <dbReference type="ARBA" id="ARBA00022692"/>
    </source>
</evidence>
<dbReference type="SUPFAM" id="SSF55008">
    <property type="entry name" value="HMA, heavy metal-associated domain"/>
    <property type="match status" value="6"/>
</dbReference>
<protein>
    <recommendedName>
        <fullName evidence="2">P-type Cu(+) transporter</fullName>
        <ecNumber evidence="2">7.2.2.8</ecNumber>
    </recommendedName>
</protein>
<evidence type="ECO:0000256" key="9">
    <source>
        <dbReference type="ARBA" id="ARBA00022840"/>
    </source>
</evidence>
<evidence type="ECO:0000256" key="8">
    <source>
        <dbReference type="ARBA" id="ARBA00022796"/>
    </source>
</evidence>
<dbReference type="InterPro" id="IPR006121">
    <property type="entry name" value="HMA_dom"/>
</dbReference>
<dbReference type="Gene3D" id="2.70.150.10">
    <property type="entry name" value="Calcium-transporting ATPase, cytoplasmic transduction domain A"/>
    <property type="match status" value="1"/>
</dbReference>
<evidence type="ECO:0000256" key="2">
    <source>
        <dbReference type="ARBA" id="ARBA00012517"/>
    </source>
</evidence>
<dbReference type="SUPFAM" id="SSF81660">
    <property type="entry name" value="Metal cation-transporting ATPase, ATP-binding domain N"/>
    <property type="match status" value="1"/>
</dbReference>
<dbReference type="InterPro" id="IPR006122">
    <property type="entry name" value="HMA_Cu_ion-bd"/>
</dbReference>
<feature type="domain" description="HMA" evidence="16">
    <location>
        <begin position="539"/>
        <end position="605"/>
    </location>
</feature>
<dbReference type="NCBIfam" id="TIGR01525">
    <property type="entry name" value="ATPase-IB_hvy"/>
    <property type="match status" value="1"/>
</dbReference>
<dbReference type="GO" id="GO:0016887">
    <property type="term" value="F:ATP hydrolysis activity"/>
    <property type="evidence" value="ECO:0007669"/>
    <property type="project" value="InterPro"/>
</dbReference>
<comment type="similarity">
    <text evidence="15">Belongs to the cation transport ATPase (P-type) (TC 3.A.3) family. Type IB subfamily.</text>
</comment>